<protein>
    <recommendedName>
        <fullName evidence="5">ABC transmembrane type-1 domain-containing protein</fullName>
    </recommendedName>
</protein>
<evidence type="ECO:0000259" key="5">
    <source>
        <dbReference type="PROSITE" id="PS50929"/>
    </source>
</evidence>
<feature type="domain" description="ABC transmembrane type-1" evidence="5">
    <location>
        <begin position="10"/>
        <end position="105"/>
    </location>
</feature>
<dbReference type="PANTHER" id="PTHR24222:SF63">
    <property type="entry name" value="ATP BINDING CASSETTE SUBFAMILY B"/>
    <property type="match status" value="1"/>
</dbReference>
<dbReference type="InterPro" id="IPR039421">
    <property type="entry name" value="Type_1_exporter"/>
</dbReference>
<keyword evidence="7" id="KW-1185">Reference proteome</keyword>
<comment type="subcellular location">
    <subcellularLocation>
        <location evidence="1">Membrane</location>
        <topology evidence="1">Multi-pass membrane protein</topology>
    </subcellularLocation>
</comment>
<evidence type="ECO:0000256" key="4">
    <source>
        <dbReference type="ARBA" id="ARBA00023136"/>
    </source>
</evidence>
<name>A0AAP0S5K5_LIQFO</name>
<evidence type="ECO:0000256" key="1">
    <source>
        <dbReference type="ARBA" id="ARBA00004141"/>
    </source>
</evidence>
<keyword evidence="4" id="KW-0472">Membrane</keyword>
<dbReference type="Gene3D" id="1.20.1560.10">
    <property type="entry name" value="ABC transporter type 1, transmembrane domain"/>
    <property type="match status" value="1"/>
</dbReference>
<evidence type="ECO:0000256" key="3">
    <source>
        <dbReference type="ARBA" id="ARBA00022989"/>
    </source>
</evidence>
<dbReference type="GO" id="GO:0005524">
    <property type="term" value="F:ATP binding"/>
    <property type="evidence" value="ECO:0007669"/>
    <property type="project" value="InterPro"/>
</dbReference>
<evidence type="ECO:0000313" key="7">
    <source>
        <dbReference type="Proteomes" id="UP001415857"/>
    </source>
</evidence>
<organism evidence="6 7">
    <name type="scientific">Liquidambar formosana</name>
    <name type="common">Formosan gum</name>
    <dbReference type="NCBI Taxonomy" id="63359"/>
    <lineage>
        <taxon>Eukaryota</taxon>
        <taxon>Viridiplantae</taxon>
        <taxon>Streptophyta</taxon>
        <taxon>Embryophyta</taxon>
        <taxon>Tracheophyta</taxon>
        <taxon>Spermatophyta</taxon>
        <taxon>Magnoliopsida</taxon>
        <taxon>eudicotyledons</taxon>
        <taxon>Gunneridae</taxon>
        <taxon>Pentapetalae</taxon>
        <taxon>Saxifragales</taxon>
        <taxon>Altingiaceae</taxon>
        <taxon>Liquidambar</taxon>
    </lineage>
</organism>
<proteinExistence type="predicted"/>
<dbReference type="Pfam" id="PF00664">
    <property type="entry name" value="ABC_membrane"/>
    <property type="match status" value="1"/>
</dbReference>
<keyword evidence="2" id="KW-0812">Transmembrane</keyword>
<evidence type="ECO:0000256" key="2">
    <source>
        <dbReference type="ARBA" id="ARBA00022692"/>
    </source>
</evidence>
<dbReference type="EMBL" id="JBBPBK010000003">
    <property type="protein sequence ID" value="KAK9288181.1"/>
    <property type="molecule type" value="Genomic_DNA"/>
</dbReference>
<dbReference type="GO" id="GO:0005886">
    <property type="term" value="C:plasma membrane"/>
    <property type="evidence" value="ECO:0007669"/>
    <property type="project" value="TreeGrafter"/>
</dbReference>
<reference evidence="6 7" key="1">
    <citation type="journal article" date="2024" name="Plant J.">
        <title>Genome sequences and population genomics reveal climatic adaptation and genomic divergence between two closely related sweetgum species.</title>
        <authorList>
            <person name="Xu W.Q."/>
            <person name="Ren C.Q."/>
            <person name="Zhang X.Y."/>
            <person name="Comes H.P."/>
            <person name="Liu X.H."/>
            <person name="Li Y.G."/>
            <person name="Kettle C.J."/>
            <person name="Jalonen R."/>
            <person name="Gaisberger H."/>
            <person name="Ma Y.Z."/>
            <person name="Qiu Y.X."/>
        </authorList>
    </citation>
    <scope>NUCLEOTIDE SEQUENCE [LARGE SCALE GENOMIC DNA]</scope>
    <source>
        <strain evidence="6">Hangzhou</strain>
    </source>
</reference>
<gene>
    <name evidence="6" type="ORF">L1049_016630</name>
</gene>
<dbReference type="GO" id="GO:0140359">
    <property type="term" value="F:ABC-type transporter activity"/>
    <property type="evidence" value="ECO:0007669"/>
    <property type="project" value="InterPro"/>
</dbReference>
<dbReference type="InterPro" id="IPR011527">
    <property type="entry name" value="ABC1_TM_dom"/>
</dbReference>
<keyword evidence="3" id="KW-1133">Transmembrane helix</keyword>
<dbReference type="Proteomes" id="UP001415857">
    <property type="component" value="Unassembled WGS sequence"/>
</dbReference>
<dbReference type="AlphaFoldDB" id="A0AAP0S5K5"/>
<evidence type="ECO:0000313" key="6">
    <source>
        <dbReference type="EMBL" id="KAK9288181.1"/>
    </source>
</evidence>
<accession>A0AAP0S5K5</accession>
<dbReference type="SUPFAM" id="SSF90123">
    <property type="entry name" value="ABC transporter transmembrane region"/>
    <property type="match status" value="1"/>
</dbReference>
<dbReference type="PANTHER" id="PTHR24222">
    <property type="entry name" value="ABC TRANSPORTER B FAMILY"/>
    <property type="match status" value="1"/>
</dbReference>
<dbReference type="InterPro" id="IPR027417">
    <property type="entry name" value="P-loop_NTPase"/>
</dbReference>
<dbReference type="Gene3D" id="3.40.50.300">
    <property type="entry name" value="P-loop containing nucleotide triphosphate hydrolases"/>
    <property type="match status" value="1"/>
</dbReference>
<sequence length="165" mass="17962">MSITHTDIQVASFTGEKQAIAKYNKSLTKAYKSGVQEGLTSGFGFGFGALMHIIYSNYALGVWFGGKLIIDKGYMGGDVINVLFSVLTGSLSLGQASPCLGTFAAGQAAAFKMFEAIKRKPQIDAYDTNGQKLDDIYGEIELKDVYFSYPGIQHDQMSKYSTSQY</sequence>
<dbReference type="PROSITE" id="PS50929">
    <property type="entry name" value="ABC_TM1F"/>
    <property type="match status" value="1"/>
</dbReference>
<dbReference type="InterPro" id="IPR036640">
    <property type="entry name" value="ABC1_TM_sf"/>
</dbReference>
<comment type="caution">
    <text evidence="6">The sequence shown here is derived from an EMBL/GenBank/DDBJ whole genome shotgun (WGS) entry which is preliminary data.</text>
</comment>